<dbReference type="GO" id="GO:0016747">
    <property type="term" value="F:acyltransferase activity, transferring groups other than amino-acyl groups"/>
    <property type="evidence" value="ECO:0007669"/>
    <property type="project" value="InterPro"/>
</dbReference>
<evidence type="ECO:0000313" key="4">
    <source>
        <dbReference type="Proteomes" id="UP000706124"/>
    </source>
</evidence>
<organism evidence="3 4">
    <name type="scientific">Claviceps pazoutovae</name>
    <dbReference type="NCBI Taxonomy" id="1649127"/>
    <lineage>
        <taxon>Eukaryota</taxon>
        <taxon>Fungi</taxon>
        <taxon>Dikarya</taxon>
        <taxon>Ascomycota</taxon>
        <taxon>Pezizomycotina</taxon>
        <taxon>Sordariomycetes</taxon>
        <taxon>Hypocreomycetidae</taxon>
        <taxon>Hypocreales</taxon>
        <taxon>Clavicipitaceae</taxon>
        <taxon>Claviceps</taxon>
    </lineage>
</organism>
<keyword evidence="4" id="KW-1185">Reference proteome</keyword>
<dbReference type="InterPro" id="IPR000182">
    <property type="entry name" value="GNAT_dom"/>
</dbReference>
<feature type="compositionally biased region" description="Polar residues" evidence="1">
    <location>
        <begin position="1"/>
        <end position="15"/>
    </location>
</feature>
<accession>A0A9P7MAE4</accession>
<feature type="domain" description="N-acetyltransferase" evidence="2">
    <location>
        <begin position="50"/>
        <end position="215"/>
    </location>
</feature>
<dbReference type="InterPro" id="IPR016181">
    <property type="entry name" value="Acyl_CoA_acyltransferase"/>
</dbReference>
<evidence type="ECO:0000259" key="2">
    <source>
        <dbReference type="PROSITE" id="PS51186"/>
    </source>
</evidence>
<dbReference type="OrthoDB" id="5689at2759"/>
<dbReference type="Gene3D" id="3.40.630.30">
    <property type="match status" value="1"/>
</dbReference>
<gene>
    <name evidence="3" type="ORF">E4U60_003161</name>
</gene>
<dbReference type="AlphaFoldDB" id="A0A9P7MAE4"/>
<dbReference type="PROSITE" id="PS51186">
    <property type="entry name" value="GNAT"/>
    <property type="match status" value="1"/>
</dbReference>
<dbReference type="EMBL" id="SRPO01000256">
    <property type="protein sequence ID" value="KAG5935449.1"/>
    <property type="molecule type" value="Genomic_DNA"/>
</dbReference>
<sequence>MAEVPIQNTSSSSLAPQGDVRGKPRASAGIAPTPGLRICMGDSSVAQNAQLVSSLAQIVNDAFGEVEANIFGPGYRRTDEDELKAFIQKGCLAIAHVPADKSQTSHAAKPSLQLVGCVFIKQLSARLGNFGMLAVDLRYRGQGLGRAMIDFAENFCRDKGCTAMQMELLVTTNFEHVVKSRMQEWYRRLGYQVVKLGNFKQDYPSLANLLATPVDLRVFEKALI</sequence>
<dbReference type="CDD" id="cd04301">
    <property type="entry name" value="NAT_SF"/>
    <property type="match status" value="1"/>
</dbReference>
<dbReference type="SUPFAM" id="SSF55729">
    <property type="entry name" value="Acyl-CoA N-acyltransferases (Nat)"/>
    <property type="match status" value="1"/>
</dbReference>
<evidence type="ECO:0000313" key="3">
    <source>
        <dbReference type="EMBL" id="KAG5935449.1"/>
    </source>
</evidence>
<dbReference type="Pfam" id="PF13508">
    <property type="entry name" value="Acetyltransf_7"/>
    <property type="match status" value="1"/>
</dbReference>
<proteinExistence type="predicted"/>
<reference evidence="3 4" key="1">
    <citation type="journal article" date="2020" name="bioRxiv">
        <title>Whole genome comparisons of ergot fungi reveals the divergence and evolution of species within the genus Claviceps are the result of varying mechanisms driving genome evolution and host range expansion.</title>
        <authorList>
            <person name="Wyka S.A."/>
            <person name="Mondo S.J."/>
            <person name="Liu M."/>
            <person name="Dettman J."/>
            <person name="Nalam V."/>
            <person name="Broders K.D."/>
        </authorList>
    </citation>
    <scope>NUCLEOTIDE SEQUENCE [LARGE SCALE GENOMIC DNA]</scope>
    <source>
        <strain evidence="3 4">CCC 1485</strain>
    </source>
</reference>
<evidence type="ECO:0000256" key="1">
    <source>
        <dbReference type="SAM" id="MobiDB-lite"/>
    </source>
</evidence>
<feature type="region of interest" description="Disordered" evidence="1">
    <location>
        <begin position="1"/>
        <end position="29"/>
    </location>
</feature>
<dbReference type="Proteomes" id="UP000706124">
    <property type="component" value="Unassembled WGS sequence"/>
</dbReference>
<comment type="caution">
    <text evidence="3">The sequence shown here is derived from an EMBL/GenBank/DDBJ whole genome shotgun (WGS) entry which is preliminary data.</text>
</comment>
<protein>
    <recommendedName>
        <fullName evidence="2">N-acetyltransferase domain-containing protein</fullName>
    </recommendedName>
</protein>
<name>A0A9P7MAE4_9HYPO</name>